<reference evidence="1" key="1">
    <citation type="submission" date="2019-08" db="EMBL/GenBank/DDBJ databases">
        <title>The genome of the North American firefly Photinus pyralis.</title>
        <authorList>
            <consortium name="Photinus pyralis genome working group"/>
            <person name="Fallon T.R."/>
            <person name="Sander Lower S.E."/>
            <person name="Weng J.-K."/>
        </authorList>
    </citation>
    <scope>NUCLEOTIDE SEQUENCE</scope>
    <source>
        <strain evidence="1">TRF0915ILg1</strain>
        <tissue evidence="1">Whole body</tissue>
    </source>
</reference>
<keyword evidence="2" id="KW-1185">Reference proteome</keyword>
<dbReference type="Proteomes" id="UP000801492">
    <property type="component" value="Unassembled WGS sequence"/>
</dbReference>
<proteinExistence type="predicted"/>
<accession>A0A8K0CU52</accession>
<protein>
    <submittedName>
        <fullName evidence="1">Uncharacterized protein</fullName>
    </submittedName>
</protein>
<evidence type="ECO:0000313" key="2">
    <source>
        <dbReference type="Proteomes" id="UP000801492"/>
    </source>
</evidence>
<evidence type="ECO:0000313" key="1">
    <source>
        <dbReference type="EMBL" id="KAF2890407.1"/>
    </source>
</evidence>
<comment type="caution">
    <text evidence="1">The sequence shown here is derived from an EMBL/GenBank/DDBJ whole genome shotgun (WGS) entry which is preliminary data.</text>
</comment>
<organism evidence="1 2">
    <name type="scientific">Ignelater luminosus</name>
    <name type="common">Cucubano</name>
    <name type="synonym">Pyrophorus luminosus</name>
    <dbReference type="NCBI Taxonomy" id="2038154"/>
    <lineage>
        <taxon>Eukaryota</taxon>
        <taxon>Metazoa</taxon>
        <taxon>Ecdysozoa</taxon>
        <taxon>Arthropoda</taxon>
        <taxon>Hexapoda</taxon>
        <taxon>Insecta</taxon>
        <taxon>Pterygota</taxon>
        <taxon>Neoptera</taxon>
        <taxon>Endopterygota</taxon>
        <taxon>Coleoptera</taxon>
        <taxon>Polyphaga</taxon>
        <taxon>Elateriformia</taxon>
        <taxon>Elateroidea</taxon>
        <taxon>Elateridae</taxon>
        <taxon>Agrypninae</taxon>
        <taxon>Pyrophorini</taxon>
        <taxon>Ignelater</taxon>
    </lineage>
</organism>
<dbReference type="OrthoDB" id="8912104at2759"/>
<dbReference type="AlphaFoldDB" id="A0A8K0CU52"/>
<dbReference type="EMBL" id="VTPC01053006">
    <property type="protein sequence ID" value="KAF2890407.1"/>
    <property type="molecule type" value="Genomic_DNA"/>
</dbReference>
<sequence>MRDKNAKLTWWSPSAFTVQHCLGQKNELPDLLFRDLDDECQPNNASDTDEILPSTQSEPSSTNFIAAQTLADEVKDLLTKPSPEPGWQRGFIANYPIKTGFLYFSRKKMFYVPEEAINNKFGLSNKKIVSTVADNGSNFVTVFKEYGGEAINALLDEEYGSNECELEFLAFIGNDEIHLLNHKRCNTTNVVNWRKSAYPKSAEIIKTCLGHRLSSPGITRWNSVFDSLTQFFLKKRNYFDFAKNWT</sequence>
<name>A0A8K0CU52_IGNLU</name>
<gene>
    <name evidence="1" type="ORF">ILUMI_15766</name>
</gene>